<sequence>MRLIAKDFSQLSKEELYEILKARQEVFVVEQARAYQDLDELDYESFHVFYEEDDRVLAYLRAFLKEGEPGTIQMSRVLTVERGNGIGGKLLKDGIAAIVEEKDPERIYLEAKNFAVGFYEREGFQAVSDEFEVDGQAHVAMVLEINQDN</sequence>
<dbReference type="RefSeq" id="WP_268751310.1">
    <property type="nucleotide sequence ID" value="NZ_JAPRFQ010000001.1"/>
</dbReference>
<accession>A0A9X3FLH0</accession>
<dbReference type="PROSITE" id="PS51186">
    <property type="entry name" value="GNAT"/>
    <property type="match status" value="1"/>
</dbReference>
<dbReference type="AlphaFoldDB" id="A0A9X3FLH0"/>
<protein>
    <submittedName>
        <fullName evidence="2">GNAT family N-acetyltransferase</fullName>
        <ecNumber evidence="2">2.3.1.-</ecNumber>
    </submittedName>
</protein>
<keyword evidence="3" id="KW-1185">Reference proteome</keyword>
<reference evidence="2" key="1">
    <citation type="submission" date="2022-12" db="EMBL/GenBank/DDBJ databases">
        <title>Description and comparative metabolic analysis of Aerococcus sp. nov., isolated from the feces of a pig.</title>
        <authorList>
            <person name="Chang Y.-H."/>
        </authorList>
    </citation>
    <scope>NUCLEOTIDE SEQUENCE</scope>
    <source>
        <strain evidence="2">YH-aer222</strain>
    </source>
</reference>
<dbReference type="InterPro" id="IPR016181">
    <property type="entry name" value="Acyl_CoA_acyltransferase"/>
</dbReference>
<keyword evidence="2" id="KW-0808">Transferase</keyword>
<feature type="domain" description="N-acetyltransferase" evidence="1">
    <location>
        <begin position="6"/>
        <end position="146"/>
    </location>
</feature>
<name>A0A9X3FLH0_9LACT</name>
<evidence type="ECO:0000313" key="2">
    <source>
        <dbReference type="EMBL" id="MCZ0724985.1"/>
    </source>
</evidence>
<proteinExistence type="predicted"/>
<dbReference type="InterPro" id="IPR000182">
    <property type="entry name" value="GNAT_dom"/>
</dbReference>
<dbReference type="SUPFAM" id="SSF55729">
    <property type="entry name" value="Acyl-CoA N-acyltransferases (Nat)"/>
    <property type="match status" value="1"/>
</dbReference>
<dbReference type="EMBL" id="JAPRFR010000001">
    <property type="protein sequence ID" value="MCZ0724985.1"/>
    <property type="molecule type" value="Genomic_DNA"/>
</dbReference>
<gene>
    <name evidence="2" type="ORF">OW157_00200</name>
</gene>
<evidence type="ECO:0000313" key="3">
    <source>
        <dbReference type="Proteomes" id="UP001146670"/>
    </source>
</evidence>
<dbReference type="Proteomes" id="UP001146670">
    <property type="component" value="Unassembled WGS sequence"/>
</dbReference>
<dbReference type="EC" id="2.3.1.-" evidence="2"/>
<keyword evidence="2" id="KW-0012">Acyltransferase</keyword>
<organism evidence="2 3">
    <name type="scientific">Aerococcus kribbianus</name>
    <dbReference type="NCBI Taxonomy" id="2999064"/>
    <lineage>
        <taxon>Bacteria</taxon>
        <taxon>Bacillati</taxon>
        <taxon>Bacillota</taxon>
        <taxon>Bacilli</taxon>
        <taxon>Lactobacillales</taxon>
        <taxon>Aerococcaceae</taxon>
        <taxon>Aerococcus</taxon>
    </lineage>
</organism>
<dbReference type="Pfam" id="PF13673">
    <property type="entry name" value="Acetyltransf_10"/>
    <property type="match status" value="1"/>
</dbReference>
<dbReference type="Gene3D" id="3.40.630.30">
    <property type="match status" value="1"/>
</dbReference>
<evidence type="ECO:0000259" key="1">
    <source>
        <dbReference type="PROSITE" id="PS51186"/>
    </source>
</evidence>
<comment type="caution">
    <text evidence="2">The sequence shown here is derived from an EMBL/GenBank/DDBJ whole genome shotgun (WGS) entry which is preliminary data.</text>
</comment>
<dbReference type="GO" id="GO:0016747">
    <property type="term" value="F:acyltransferase activity, transferring groups other than amino-acyl groups"/>
    <property type="evidence" value="ECO:0007669"/>
    <property type="project" value="InterPro"/>
</dbReference>